<protein>
    <submittedName>
        <fullName evidence="1">Uncharacterized protein</fullName>
    </submittedName>
</protein>
<gene>
    <name evidence="1" type="ORF">POM88_009974</name>
</gene>
<dbReference type="EMBL" id="JAUIZM010000002">
    <property type="protein sequence ID" value="KAK1400111.1"/>
    <property type="molecule type" value="Genomic_DNA"/>
</dbReference>
<organism evidence="1 2">
    <name type="scientific">Heracleum sosnowskyi</name>
    <dbReference type="NCBI Taxonomy" id="360622"/>
    <lineage>
        <taxon>Eukaryota</taxon>
        <taxon>Viridiplantae</taxon>
        <taxon>Streptophyta</taxon>
        <taxon>Embryophyta</taxon>
        <taxon>Tracheophyta</taxon>
        <taxon>Spermatophyta</taxon>
        <taxon>Magnoliopsida</taxon>
        <taxon>eudicotyledons</taxon>
        <taxon>Gunneridae</taxon>
        <taxon>Pentapetalae</taxon>
        <taxon>asterids</taxon>
        <taxon>campanulids</taxon>
        <taxon>Apiales</taxon>
        <taxon>Apiaceae</taxon>
        <taxon>Apioideae</taxon>
        <taxon>apioid superclade</taxon>
        <taxon>Tordylieae</taxon>
        <taxon>Tordyliinae</taxon>
        <taxon>Heracleum</taxon>
    </lineage>
</organism>
<keyword evidence="2" id="KW-1185">Reference proteome</keyword>
<sequence>MRDMTYAHMREARETITLLAGVATLNTLYKTIFNAVKRGEVVALAALLLVARDKVLGVSFCGSMTSPGFIRKAIMNKLAALINRDSTMILKMCLEKEELMIYILQMLEIFNRAGSELDLLFKNKQILVCCQMNMFLVMNMFKKAYFTLSDQDTDTSDIIDSSSWRKQSYAAMEQQGYSTFLLNLLCCNVITLSKTIVRSGSVLMAALRRGVRGV</sequence>
<comment type="caution">
    <text evidence="1">The sequence shown here is derived from an EMBL/GenBank/DDBJ whole genome shotgun (WGS) entry which is preliminary data.</text>
</comment>
<dbReference type="Proteomes" id="UP001237642">
    <property type="component" value="Unassembled WGS sequence"/>
</dbReference>
<dbReference type="AlphaFoldDB" id="A0AAD8N8X6"/>
<evidence type="ECO:0000313" key="2">
    <source>
        <dbReference type="Proteomes" id="UP001237642"/>
    </source>
</evidence>
<reference evidence="1" key="1">
    <citation type="submission" date="2023-02" db="EMBL/GenBank/DDBJ databases">
        <title>Genome of toxic invasive species Heracleum sosnowskyi carries increased number of genes despite the absence of recent whole-genome duplications.</title>
        <authorList>
            <person name="Schelkunov M."/>
            <person name="Shtratnikova V."/>
            <person name="Makarenko M."/>
            <person name="Klepikova A."/>
            <person name="Omelchenko D."/>
            <person name="Novikova G."/>
            <person name="Obukhova E."/>
            <person name="Bogdanov V."/>
            <person name="Penin A."/>
            <person name="Logacheva M."/>
        </authorList>
    </citation>
    <scope>NUCLEOTIDE SEQUENCE</scope>
    <source>
        <strain evidence="1">Hsosn_3</strain>
        <tissue evidence="1">Leaf</tissue>
    </source>
</reference>
<proteinExistence type="predicted"/>
<reference evidence="1" key="2">
    <citation type="submission" date="2023-05" db="EMBL/GenBank/DDBJ databases">
        <authorList>
            <person name="Schelkunov M.I."/>
        </authorList>
    </citation>
    <scope>NUCLEOTIDE SEQUENCE</scope>
    <source>
        <strain evidence="1">Hsosn_3</strain>
        <tissue evidence="1">Leaf</tissue>
    </source>
</reference>
<evidence type="ECO:0000313" key="1">
    <source>
        <dbReference type="EMBL" id="KAK1400111.1"/>
    </source>
</evidence>
<accession>A0AAD8N8X6</accession>
<name>A0AAD8N8X6_9APIA</name>